<proteinExistence type="predicted"/>
<accession>A0A9D4Q3X0</accession>
<protein>
    <recommendedName>
        <fullName evidence="6">Tick transposon</fullName>
    </recommendedName>
</protein>
<dbReference type="AlphaFoldDB" id="A0A9D4Q3X0"/>
<evidence type="ECO:0000256" key="1">
    <source>
        <dbReference type="SAM" id="MobiDB-lite"/>
    </source>
</evidence>
<feature type="domain" description="Reverse transcriptase" evidence="2">
    <location>
        <begin position="457"/>
        <end position="542"/>
    </location>
</feature>
<feature type="region of interest" description="Disordered" evidence="1">
    <location>
        <begin position="1"/>
        <end position="40"/>
    </location>
</feature>
<reference evidence="4" key="2">
    <citation type="submission" date="2021-09" db="EMBL/GenBank/DDBJ databases">
        <authorList>
            <person name="Jia N."/>
            <person name="Wang J."/>
            <person name="Shi W."/>
            <person name="Du L."/>
            <person name="Sun Y."/>
            <person name="Zhan W."/>
            <person name="Jiang J."/>
            <person name="Wang Q."/>
            <person name="Zhang B."/>
            <person name="Ji P."/>
            <person name="Sakyi L.B."/>
            <person name="Cui X."/>
            <person name="Yuan T."/>
            <person name="Jiang B."/>
            <person name="Yang W."/>
            <person name="Lam T.T.-Y."/>
            <person name="Chang Q."/>
            <person name="Ding S."/>
            <person name="Wang X."/>
            <person name="Zhu J."/>
            <person name="Ruan X."/>
            <person name="Zhao L."/>
            <person name="Wei J."/>
            <person name="Que T."/>
            <person name="Du C."/>
            <person name="Cheng J."/>
            <person name="Dai P."/>
            <person name="Han X."/>
            <person name="Huang E."/>
            <person name="Gao Y."/>
            <person name="Liu J."/>
            <person name="Shao H."/>
            <person name="Ye R."/>
            <person name="Li L."/>
            <person name="Wei W."/>
            <person name="Wang X."/>
            <person name="Wang C."/>
            <person name="Huo Q."/>
            <person name="Li W."/>
            <person name="Guo W."/>
            <person name="Chen H."/>
            <person name="Chen S."/>
            <person name="Zhou L."/>
            <person name="Zhou L."/>
            <person name="Ni X."/>
            <person name="Tian J."/>
            <person name="Zhou Y."/>
            <person name="Sheng Y."/>
            <person name="Liu T."/>
            <person name="Pan Y."/>
            <person name="Xia L."/>
            <person name="Li J."/>
            <person name="Zhao F."/>
            <person name="Cao W."/>
        </authorList>
    </citation>
    <scope>NUCLEOTIDE SEQUENCE</scope>
    <source>
        <strain evidence="4">Rsan-2018</strain>
        <tissue evidence="4">Larvae</tissue>
    </source>
</reference>
<dbReference type="InterPro" id="IPR000477">
    <property type="entry name" value="RT_dom"/>
</dbReference>
<dbReference type="InterPro" id="IPR005135">
    <property type="entry name" value="Endo/exonuclease/phosphatase"/>
</dbReference>
<dbReference type="Pfam" id="PF00078">
    <property type="entry name" value="RVT_1"/>
    <property type="match status" value="1"/>
</dbReference>
<dbReference type="GO" id="GO:0003824">
    <property type="term" value="F:catalytic activity"/>
    <property type="evidence" value="ECO:0007669"/>
    <property type="project" value="InterPro"/>
</dbReference>
<organism evidence="4 5">
    <name type="scientific">Rhipicephalus sanguineus</name>
    <name type="common">Brown dog tick</name>
    <name type="synonym">Ixodes sanguineus</name>
    <dbReference type="NCBI Taxonomy" id="34632"/>
    <lineage>
        <taxon>Eukaryota</taxon>
        <taxon>Metazoa</taxon>
        <taxon>Ecdysozoa</taxon>
        <taxon>Arthropoda</taxon>
        <taxon>Chelicerata</taxon>
        <taxon>Arachnida</taxon>
        <taxon>Acari</taxon>
        <taxon>Parasitiformes</taxon>
        <taxon>Ixodida</taxon>
        <taxon>Ixodoidea</taxon>
        <taxon>Ixodidae</taxon>
        <taxon>Rhipicephalinae</taxon>
        <taxon>Rhipicephalus</taxon>
        <taxon>Rhipicephalus</taxon>
    </lineage>
</organism>
<reference evidence="4" key="1">
    <citation type="journal article" date="2020" name="Cell">
        <title>Large-Scale Comparative Analyses of Tick Genomes Elucidate Their Genetic Diversity and Vector Capacities.</title>
        <authorList>
            <consortium name="Tick Genome and Microbiome Consortium (TIGMIC)"/>
            <person name="Jia N."/>
            <person name="Wang J."/>
            <person name="Shi W."/>
            <person name="Du L."/>
            <person name="Sun Y."/>
            <person name="Zhan W."/>
            <person name="Jiang J.F."/>
            <person name="Wang Q."/>
            <person name="Zhang B."/>
            <person name="Ji P."/>
            <person name="Bell-Sakyi L."/>
            <person name="Cui X.M."/>
            <person name="Yuan T.T."/>
            <person name="Jiang B.G."/>
            <person name="Yang W.F."/>
            <person name="Lam T.T."/>
            <person name="Chang Q.C."/>
            <person name="Ding S.J."/>
            <person name="Wang X.J."/>
            <person name="Zhu J.G."/>
            <person name="Ruan X.D."/>
            <person name="Zhao L."/>
            <person name="Wei J.T."/>
            <person name="Ye R.Z."/>
            <person name="Que T.C."/>
            <person name="Du C.H."/>
            <person name="Zhou Y.H."/>
            <person name="Cheng J.X."/>
            <person name="Dai P.F."/>
            <person name="Guo W.B."/>
            <person name="Han X.H."/>
            <person name="Huang E.J."/>
            <person name="Li L.F."/>
            <person name="Wei W."/>
            <person name="Gao Y.C."/>
            <person name="Liu J.Z."/>
            <person name="Shao H.Z."/>
            <person name="Wang X."/>
            <person name="Wang C.C."/>
            <person name="Yang T.C."/>
            <person name="Huo Q.B."/>
            <person name="Li W."/>
            <person name="Chen H.Y."/>
            <person name="Chen S.E."/>
            <person name="Zhou L.G."/>
            <person name="Ni X.B."/>
            <person name="Tian J.H."/>
            <person name="Sheng Y."/>
            <person name="Liu T."/>
            <person name="Pan Y.S."/>
            <person name="Xia L.Y."/>
            <person name="Li J."/>
            <person name="Zhao F."/>
            <person name="Cao W.C."/>
        </authorList>
    </citation>
    <scope>NUCLEOTIDE SEQUENCE</scope>
    <source>
        <strain evidence="4">Rsan-2018</strain>
    </source>
</reference>
<dbReference type="Proteomes" id="UP000821837">
    <property type="component" value="Chromosome 3"/>
</dbReference>
<evidence type="ECO:0000259" key="3">
    <source>
        <dbReference type="Pfam" id="PF14529"/>
    </source>
</evidence>
<dbReference type="InterPro" id="IPR036691">
    <property type="entry name" value="Endo/exonu/phosph_ase_sf"/>
</dbReference>
<evidence type="ECO:0008006" key="6">
    <source>
        <dbReference type="Google" id="ProtNLM"/>
    </source>
</evidence>
<dbReference type="PANTHER" id="PTHR33273">
    <property type="entry name" value="DOMAIN-CONTAINING PROTEIN, PUTATIVE-RELATED"/>
    <property type="match status" value="1"/>
</dbReference>
<dbReference type="VEuPathDB" id="VectorBase:RSAN_031769"/>
<sequence length="777" mass="85888">MDETPAIDRGTAGGGGARLGAPGPSRGAPRDASGGDRPANGSGRTAIRFLQINLDHARVASANLTDAMKEGGFTMALVSDPYRLGKKLPKPPSGFQYIAADNDPAAALLVARAPFDLCPLLITPSVVAVYCEARDLDFTLISIYAPPHKPMEPILVFVEDAMRASRTRNVVVAGDFNAKHSAWGQQPTDARGSRLVAFAAAHGLVVLNDPGSLPTYETKYSMSSIDVTLASPSLLVGGHSWCVREDATHSEHRYIAVTIGDSTLTQRKRLTTYARAQMLQDIARDSWFVRVTRTEVRSAQALDLVLTQFYRVMDAHRRQHLRPVSRSRWGNPWWTPQLAAERRCVNAALCVAYLRARDAYLRGFCNECSPKSVFSAPYNQAFGKVRVDQVLPPLIRPDGSMTTTHLEPAALLLQTQVAVDDPTTDGPAHRAVRSYVGAPYVTQHHDVPFTHTELNAVVRQMRDSPHGSPISPLLWNVIIHGLLSLDMPPGVSVQAYADDTVILISGKTRQSLGETGSEVLRRVEDWTSGAKVRLSREKTFCVLFSHGVGGIERVHPTIRAEASGKGLKFVDTLRVLRVVFDRRLNFFAHADHLRTKAEHLAAKITTFKNMAGTVRPSDVRLLYRQVVLPAIAYASPIWWPERPDCRLRSRLMSVQRSVLLALTGAYKTTRTAALQLLLHAPPIELELRRLNREFTLFVLRQPVECDGHTYAADNVALAIERWTDTRLARLRTARFAGFRFSRLGQWLGTTASTYIPTDHTRPCPRARRTLSSVAARL</sequence>
<gene>
    <name evidence="4" type="ORF">HPB52_023775</name>
</gene>
<dbReference type="EMBL" id="JABSTV010001249">
    <property type="protein sequence ID" value="KAH7963902.1"/>
    <property type="molecule type" value="Genomic_DNA"/>
</dbReference>
<dbReference type="SUPFAM" id="SSF56219">
    <property type="entry name" value="DNase I-like"/>
    <property type="match status" value="1"/>
</dbReference>
<evidence type="ECO:0000259" key="2">
    <source>
        <dbReference type="Pfam" id="PF00078"/>
    </source>
</evidence>
<evidence type="ECO:0000313" key="5">
    <source>
        <dbReference type="Proteomes" id="UP000821837"/>
    </source>
</evidence>
<dbReference type="Pfam" id="PF14529">
    <property type="entry name" value="Exo_endo_phos_2"/>
    <property type="match status" value="1"/>
</dbReference>
<keyword evidence="5" id="KW-1185">Reference proteome</keyword>
<comment type="caution">
    <text evidence="4">The sequence shown here is derived from an EMBL/GenBank/DDBJ whole genome shotgun (WGS) entry which is preliminary data.</text>
</comment>
<feature type="compositionally biased region" description="Low complexity" evidence="1">
    <location>
        <begin position="19"/>
        <end position="32"/>
    </location>
</feature>
<dbReference type="Gene3D" id="3.60.10.10">
    <property type="entry name" value="Endonuclease/exonuclease/phosphatase"/>
    <property type="match status" value="1"/>
</dbReference>
<name>A0A9D4Q3X0_RHISA</name>
<dbReference type="CDD" id="cd09077">
    <property type="entry name" value="R1-I-EN"/>
    <property type="match status" value="1"/>
</dbReference>
<evidence type="ECO:0000313" key="4">
    <source>
        <dbReference type="EMBL" id="KAH7963902.1"/>
    </source>
</evidence>
<dbReference type="PANTHER" id="PTHR33273:SF4">
    <property type="entry name" value="ENDONUCLEASE_EXONUCLEASE_PHOSPHATASE DOMAIN-CONTAINING PROTEIN"/>
    <property type="match status" value="1"/>
</dbReference>
<feature type="domain" description="Endonuclease/exonuclease/phosphatase" evidence="3">
    <location>
        <begin position="139"/>
        <end position="256"/>
    </location>
</feature>